<reference evidence="2 3" key="1">
    <citation type="journal article" date="2021" name="Elife">
        <title>Chloroplast acquisition without the gene transfer in kleptoplastic sea slugs, Plakobranchus ocellatus.</title>
        <authorList>
            <person name="Maeda T."/>
            <person name="Takahashi S."/>
            <person name="Yoshida T."/>
            <person name="Shimamura S."/>
            <person name="Takaki Y."/>
            <person name="Nagai Y."/>
            <person name="Toyoda A."/>
            <person name="Suzuki Y."/>
            <person name="Arimoto A."/>
            <person name="Ishii H."/>
            <person name="Satoh N."/>
            <person name="Nishiyama T."/>
            <person name="Hasebe M."/>
            <person name="Maruyama T."/>
            <person name="Minagawa J."/>
            <person name="Obokata J."/>
            <person name="Shigenobu S."/>
        </authorList>
    </citation>
    <scope>NUCLEOTIDE SEQUENCE [LARGE SCALE GENOMIC DNA]</scope>
</reference>
<dbReference type="EMBL" id="BLXT01003865">
    <property type="protein sequence ID" value="GFO07467.1"/>
    <property type="molecule type" value="Genomic_DNA"/>
</dbReference>
<protein>
    <submittedName>
        <fullName evidence="2">Uncharacterized protein</fullName>
    </submittedName>
</protein>
<accession>A0AAV4AKQ1</accession>
<evidence type="ECO:0000313" key="3">
    <source>
        <dbReference type="Proteomes" id="UP000735302"/>
    </source>
</evidence>
<organism evidence="2 3">
    <name type="scientific">Plakobranchus ocellatus</name>
    <dbReference type="NCBI Taxonomy" id="259542"/>
    <lineage>
        <taxon>Eukaryota</taxon>
        <taxon>Metazoa</taxon>
        <taxon>Spiralia</taxon>
        <taxon>Lophotrochozoa</taxon>
        <taxon>Mollusca</taxon>
        <taxon>Gastropoda</taxon>
        <taxon>Heterobranchia</taxon>
        <taxon>Euthyneura</taxon>
        <taxon>Panpulmonata</taxon>
        <taxon>Sacoglossa</taxon>
        <taxon>Placobranchoidea</taxon>
        <taxon>Plakobranchidae</taxon>
        <taxon>Plakobranchus</taxon>
    </lineage>
</organism>
<evidence type="ECO:0000313" key="2">
    <source>
        <dbReference type="EMBL" id="GFO07467.1"/>
    </source>
</evidence>
<keyword evidence="3" id="KW-1185">Reference proteome</keyword>
<feature type="compositionally biased region" description="Pro residues" evidence="1">
    <location>
        <begin position="81"/>
        <end position="90"/>
    </location>
</feature>
<dbReference type="AlphaFoldDB" id="A0AAV4AKQ1"/>
<proteinExistence type="predicted"/>
<evidence type="ECO:0000256" key="1">
    <source>
        <dbReference type="SAM" id="MobiDB-lite"/>
    </source>
</evidence>
<name>A0AAV4AKQ1_9GAST</name>
<gene>
    <name evidence="2" type="ORF">PoB_003397200</name>
</gene>
<sequence>MQSVMLRLCFYDIELVNSGFLGFYGPEVACGGLELATENPYRFGASNKIEPWHKLDAGQSQTPALPPPSPHFFLRISHPLPSSPTPPTPLPAGLGTLCSSPLE</sequence>
<comment type="caution">
    <text evidence="2">The sequence shown here is derived from an EMBL/GenBank/DDBJ whole genome shotgun (WGS) entry which is preliminary data.</text>
</comment>
<feature type="region of interest" description="Disordered" evidence="1">
    <location>
        <begin position="76"/>
        <end position="103"/>
    </location>
</feature>
<dbReference type="Proteomes" id="UP000735302">
    <property type="component" value="Unassembled WGS sequence"/>
</dbReference>